<dbReference type="PANTHER" id="PTHR13593:SF140">
    <property type="entry name" value="PLC-LIKE PHOSPHODIESTERASE"/>
    <property type="match status" value="1"/>
</dbReference>
<feature type="transmembrane region" description="Helical" evidence="1">
    <location>
        <begin position="275"/>
        <end position="297"/>
    </location>
</feature>
<dbReference type="Gene3D" id="3.20.20.190">
    <property type="entry name" value="Phosphatidylinositol (PI) phosphodiesterase"/>
    <property type="match status" value="1"/>
</dbReference>
<keyword evidence="1" id="KW-0472">Membrane</keyword>
<dbReference type="RefSeq" id="WP_126641117.1">
    <property type="nucleotide sequence ID" value="NZ_BIFH01000032.1"/>
</dbReference>
<dbReference type="Proteomes" id="UP000286931">
    <property type="component" value="Unassembled WGS sequence"/>
</dbReference>
<evidence type="ECO:0000313" key="2">
    <source>
        <dbReference type="EMBL" id="GCD99304.1"/>
    </source>
</evidence>
<dbReference type="SUPFAM" id="SSF51695">
    <property type="entry name" value="PLC-like phosphodiesterases"/>
    <property type="match status" value="1"/>
</dbReference>
<dbReference type="EMBL" id="BIFH01000032">
    <property type="protein sequence ID" value="GCD99304.1"/>
    <property type="molecule type" value="Genomic_DNA"/>
</dbReference>
<dbReference type="GO" id="GO:0008081">
    <property type="term" value="F:phosphoric diester hydrolase activity"/>
    <property type="evidence" value="ECO:0007669"/>
    <property type="project" value="InterPro"/>
</dbReference>
<feature type="transmembrane region" description="Helical" evidence="1">
    <location>
        <begin position="6"/>
        <end position="31"/>
    </location>
</feature>
<keyword evidence="1" id="KW-0812">Transmembrane</keyword>
<name>A0A401YXF7_9ACTN</name>
<feature type="transmembrane region" description="Helical" evidence="1">
    <location>
        <begin position="405"/>
        <end position="429"/>
    </location>
</feature>
<dbReference type="PANTHER" id="PTHR13593">
    <property type="match status" value="1"/>
</dbReference>
<feature type="transmembrane region" description="Helical" evidence="1">
    <location>
        <begin position="309"/>
        <end position="328"/>
    </location>
</feature>
<proteinExistence type="predicted"/>
<gene>
    <name evidence="2" type="ORF">EHYA_07018</name>
</gene>
<comment type="caution">
    <text evidence="2">The sequence shown here is derived from an EMBL/GenBank/DDBJ whole genome shotgun (WGS) entry which is preliminary data.</text>
</comment>
<dbReference type="InterPro" id="IPR051057">
    <property type="entry name" value="PI-PLC_domain"/>
</dbReference>
<keyword evidence="1" id="KW-1133">Transmembrane helix</keyword>
<sequence length="730" mass="77735">MGVGRWVVVLRGVAALVLVLAVVVLGSAGIARSTVLNRAFYQGALDDERAYERMYDEVLVDPAAARVTRDLLARMPVPPSVVTANLKTVLPPATLRGIVDTQIANTIGYLRGEQPELRLVLDLRPILANVGGVAELYLGDLIANVQGRPSADFAAFREGLDATLDDLAAGRRPADFPTFVLDAPSMAATVDALVAVVPADARFGVRAQVTAALATGDIAGALAVVGPYVLGGGAGSASSDLAERTDDGQWDVLPDLRRAGLNLSSVSTARGFTKLALGPIQTLATVLGIAAVALLWLTGPPSWTRRVPVIGWSLAVGGALTGALVLLVRGRLPNVLAQPSPSWPHSVNTLVTDVQESAISSLTRVGLFVALVPLVLGLLLVAGAWSWRRAAARRALNLPPRHRIALAATAAALTVATLILGATVVPVAAGKSEEPHCLGSIDLCELRYDEVAYLTTHNAMANTADRFIGPLQDPDITAQLNAGARGLQLDTYTWEQPDQVQPRLSVSSFAPDMQAEVLRLIDLANPPRPGLWLCHALCRAGAIPLAPTLREIGAWLDDNPGEVVTLILQDDITGEQTEQAFREAGVERLLYTPSADPAAKWPKLGDMVRDGKRLVVFAERASGPAPWYRNFYQYGMETPFTFLTPADMSCAPNRGGTDKRLFLMNHFITNLGGSRLDAGQVNEHRYVLDRARACEAQRGRPVNFVAVDYATIGDALGAVDEMNAARARSR</sequence>
<feature type="transmembrane region" description="Helical" evidence="1">
    <location>
        <begin position="365"/>
        <end position="385"/>
    </location>
</feature>
<evidence type="ECO:0000313" key="3">
    <source>
        <dbReference type="Proteomes" id="UP000286931"/>
    </source>
</evidence>
<dbReference type="InterPro" id="IPR017946">
    <property type="entry name" value="PLC-like_Pdiesterase_TIM-brl"/>
</dbReference>
<dbReference type="OrthoDB" id="5240859at2"/>
<accession>A0A401YXF7</accession>
<organism evidence="2 3">
    <name type="scientific">Embleya hyalina</name>
    <dbReference type="NCBI Taxonomy" id="516124"/>
    <lineage>
        <taxon>Bacteria</taxon>
        <taxon>Bacillati</taxon>
        <taxon>Actinomycetota</taxon>
        <taxon>Actinomycetes</taxon>
        <taxon>Kitasatosporales</taxon>
        <taxon>Streptomycetaceae</taxon>
        <taxon>Embleya</taxon>
    </lineage>
</organism>
<dbReference type="Pfam" id="PF26146">
    <property type="entry name" value="PI-PLC_X"/>
    <property type="match status" value="1"/>
</dbReference>
<keyword evidence="3" id="KW-1185">Reference proteome</keyword>
<dbReference type="AlphaFoldDB" id="A0A401YXF7"/>
<reference evidence="2 3" key="1">
    <citation type="submission" date="2018-12" db="EMBL/GenBank/DDBJ databases">
        <title>Draft genome sequence of Embleya hyalina NBRC 13850T.</title>
        <authorList>
            <person name="Komaki H."/>
            <person name="Hosoyama A."/>
            <person name="Kimura A."/>
            <person name="Ichikawa N."/>
            <person name="Tamura T."/>
        </authorList>
    </citation>
    <scope>NUCLEOTIDE SEQUENCE [LARGE SCALE GENOMIC DNA]</scope>
    <source>
        <strain evidence="2 3">NBRC 13850</strain>
    </source>
</reference>
<dbReference type="GO" id="GO:0006629">
    <property type="term" value="P:lipid metabolic process"/>
    <property type="evidence" value="ECO:0007669"/>
    <property type="project" value="InterPro"/>
</dbReference>
<evidence type="ECO:0000256" key="1">
    <source>
        <dbReference type="SAM" id="Phobius"/>
    </source>
</evidence>
<protein>
    <submittedName>
        <fullName evidence="2">Membrane protein</fullName>
    </submittedName>
</protein>